<proteinExistence type="predicted"/>
<evidence type="ECO:0000313" key="3">
    <source>
        <dbReference type="Proteomes" id="UP001233999"/>
    </source>
</evidence>
<reference evidence="2" key="1">
    <citation type="journal article" date="2023" name="IScience">
        <title>Live-bearing cockroach genome reveals convergent evolutionary mechanisms linked to viviparity in insects and beyond.</title>
        <authorList>
            <person name="Fouks B."/>
            <person name="Harrison M.C."/>
            <person name="Mikhailova A.A."/>
            <person name="Marchal E."/>
            <person name="English S."/>
            <person name="Carruthers M."/>
            <person name="Jennings E.C."/>
            <person name="Chiamaka E.L."/>
            <person name="Frigard R.A."/>
            <person name="Pippel M."/>
            <person name="Attardo G.M."/>
            <person name="Benoit J.B."/>
            <person name="Bornberg-Bauer E."/>
            <person name="Tobe S.S."/>
        </authorList>
    </citation>
    <scope>NUCLEOTIDE SEQUENCE</scope>
    <source>
        <strain evidence="2">Stay&amp;Tobe</strain>
    </source>
</reference>
<feature type="transmembrane region" description="Helical" evidence="1">
    <location>
        <begin position="31"/>
        <end position="49"/>
    </location>
</feature>
<dbReference type="AlphaFoldDB" id="A0AAD8EIJ2"/>
<feature type="non-terminal residue" evidence="2">
    <location>
        <position position="50"/>
    </location>
</feature>
<dbReference type="Proteomes" id="UP001233999">
    <property type="component" value="Unassembled WGS sequence"/>
</dbReference>
<organism evidence="2 3">
    <name type="scientific">Diploptera punctata</name>
    <name type="common">Pacific beetle cockroach</name>
    <dbReference type="NCBI Taxonomy" id="6984"/>
    <lineage>
        <taxon>Eukaryota</taxon>
        <taxon>Metazoa</taxon>
        <taxon>Ecdysozoa</taxon>
        <taxon>Arthropoda</taxon>
        <taxon>Hexapoda</taxon>
        <taxon>Insecta</taxon>
        <taxon>Pterygota</taxon>
        <taxon>Neoptera</taxon>
        <taxon>Polyneoptera</taxon>
        <taxon>Dictyoptera</taxon>
        <taxon>Blattodea</taxon>
        <taxon>Blaberoidea</taxon>
        <taxon>Blaberidae</taxon>
        <taxon>Diplopterinae</taxon>
        <taxon>Diploptera</taxon>
    </lineage>
</organism>
<sequence>LLWIDIIILFIFERMVRITETNQHFRNRYDLFFICIFLALVLSSIPQSYQ</sequence>
<protein>
    <submittedName>
        <fullName evidence="2">Uncharacterized protein</fullName>
    </submittedName>
</protein>
<comment type="caution">
    <text evidence="2">The sequence shown here is derived from an EMBL/GenBank/DDBJ whole genome shotgun (WGS) entry which is preliminary data.</text>
</comment>
<dbReference type="EMBL" id="JASPKZ010003881">
    <property type="protein sequence ID" value="KAJ9591224.1"/>
    <property type="molecule type" value="Genomic_DNA"/>
</dbReference>
<gene>
    <name evidence="2" type="ORF">L9F63_002230</name>
</gene>
<feature type="non-terminal residue" evidence="2">
    <location>
        <position position="1"/>
    </location>
</feature>
<accession>A0AAD8EIJ2</accession>
<keyword evidence="1" id="KW-0472">Membrane</keyword>
<keyword evidence="1" id="KW-1133">Transmembrane helix</keyword>
<reference evidence="2" key="2">
    <citation type="submission" date="2023-05" db="EMBL/GenBank/DDBJ databases">
        <authorList>
            <person name="Fouks B."/>
        </authorList>
    </citation>
    <scope>NUCLEOTIDE SEQUENCE</scope>
    <source>
        <strain evidence="2">Stay&amp;Tobe</strain>
        <tissue evidence="2">Testes</tissue>
    </source>
</reference>
<evidence type="ECO:0000256" key="1">
    <source>
        <dbReference type="SAM" id="Phobius"/>
    </source>
</evidence>
<keyword evidence="3" id="KW-1185">Reference proteome</keyword>
<keyword evidence="1" id="KW-0812">Transmembrane</keyword>
<name>A0AAD8EIJ2_DIPPU</name>
<evidence type="ECO:0000313" key="2">
    <source>
        <dbReference type="EMBL" id="KAJ9591224.1"/>
    </source>
</evidence>